<organism evidence="1 2">
    <name type="scientific">Galerina marginata (strain CBS 339.88)</name>
    <dbReference type="NCBI Taxonomy" id="685588"/>
    <lineage>
        <taxon>Eukaryota</taxon>
        <taxon>Fungi</taxon>
        <taxon>Dikarya</taxon>
        <taxon>Basidiomycota</taxon>
        <taxon>Agaricomycotina</taxon>
        <taxon>Agaricomycetes</taxon>
        <taxon>Agaricomycetidae</taxon>
        <taxon>Agaricales</taxon>
        <taxon>Agaricineae</taxon>
        <taxon>Strophariaceae</taxon>
        <taxon>Galerina</taxon>
    </lineage>
</organism>
<dbReference type="HOGENOM" id="CLU_118656_2_1_1"/>
<sequence length="111" mass="12718">LGPRWMELVVLWADFEAKEGYKERTKLSATGRPAAVKDWIQRARSPTWRPVIKDLAEFEREFGVWWTGLQPGWRVSDTEGSAVEDGEGDWKVLRKPGVNGLLSLLAALFFW</sequence>
<accession>A0A067SQ25</accession>
<evidence type="ECO:0000313" key="1">
    <source>
        <dbReference type="EMBL" id="KDR72152.1"/>
    </source>
</evidence>
<evidence type="ECO:0000313" key="2">
    <source>
        <dbReference type="Proteomes" id="UP000027222"/>
    </source>
</evidence>
<feature type="non-terminal residue" evidence="1">
    <location>
        <position position="1"/>
    </location>
</feature>
<dbReference type="OrthoDB" id="3066350at2759"/>
<feature type="non-terminal residue" evidence="1">
    <location>
        <position position="111"/>
    </location>
</feature>
<dbReference type="Proteomes" id="UP000027222">
    <property type="component" value="Unassembled WGS sequence"/>
</dbReference>
<keyword evidence="2" id="KW-1185">Reference proteome</keyword>
<proteinExistence type="predicted"/>
<dbReference type="STRING" id="685588.A0A067SQ25"/>
<gene>
    <name evidence="1" type="ORF">GALMADRAFT_18798</name>
</gene>
<dbReference type="EMBL" id="KL142390">
    <property type="protein sequence ID" value="KDR72152.1"/>
    <property type="molecule type" value="Genomic_DNA"/>
</dbReference>
<name>A0A067SQ25_GALM3</name>
<dbReference type="AlphaFoldDB" id="A0A067SQ25"/>
<reference evidence="2" key="1">
    <citation type="journal article" date="2014" name="Proc. Natl. Acad. Sci. U.S.A.">
        <title>Extensive sampling of basidiomycete genomes demonstrates inadequacy of the white-rot/brown-rot paradigm for wood decay fungi.</title>
        <authorList>
            <person name="Riley R."/>
            <person name="Salamov A.A."/>
            <person name="Brown D.W."/>
            <person name="Nagy L.G."/>
            <person name="Floudas D."/>
            <person name="Held B.W."/>
            <person name="Levasseur A."/>
            <person name="Lombard V."/>
            <person name="Morin E."/>
            <person name="Otillar R."/>
            <person name="Lindquist E.A."/>
            <person name="Sun H."/>
            <person name="LaButti K.M."/>
            <person name="Schmutz J."/>
            <person name="Jabbour D."/>
            <person name="Luo H."/>
            <person name="Baker S.E."/>
            <person name="Pisabarro A.G."/>
            <person name="Walton J.D."/>
            <person name="Blanchette R.A."/>
            <person name="Henrissat B."/>
            <person name="Martin F."/>
            <person name="Cullen D."/>
            <person name="Hibbett D.S."/>
            <person name="Grigoriev I.V."/>
        </authorList>
    </citation>
    <scope>NUCLEOTIDE SEQUENCE [LARGE SCALE GENOMIC DNA]</scope>
    <source>
        <strain evidence="2">CBS 339.88</strain>
    </source>
</reference>
<protein>
    <submittedName>
        <fullName evidence="1">Uncharacterized protein</fullName>
    </submittedName>
</protein>